<feature type="domain" description="Macro" evidence="1">
    <location>
        <begin position="61"/>
        <end position="249"/>
    </location>
</feature>
<dbReference type="STRING" id="1379.HMPREF3186_01380"/>
<organism evidence="2 3">
    <name type="scientific">Gemella haemolysans</name>
    <dbReference type="NCBI Taxonomy" id="1379"/>
    <lineage>
        <taxon>Bacteria</taxon>
        <taxon>Bacillati</taxon>
        <taxon>Bacillota</taxon>
        <taxon>Bacilli</taxon>
        <taxon>Bacillales</taxon>
        <taxon>Gemellaceae</taxon>
        <taxon>Gemella</taxon>
    </lineage>
</organism>
<dbReference type="PATRIC" id="fig|1379.3.peg.1363"/>
<dbReference type="AlphaFoldDB" id="A0A133ZSI1"/>
<gene>
    <name evidence="2" type="ORF">HMPREF3186_01380</name>
</gene>
<comment type="caution">
    <text evidence="2">The sequence shown here is derived from an EMBL/GenBank/DDBJ whole genome shotgun (WGS) entry which is preliminary data.</text>
</comment>
<name>A0A133ZSI1_9BACL</name>
<reference evidence="3" key="1">
    <citation type="submission" date="2016-01" db="EMBL/GenBank/DDBJ databases">
        <authorList>
            <person name="Mitreva M."/>
            <person name="Pepin K.H."/>
            <person name="Mihindukulasuriya K.A."/>
            <person name="Fulton R."/>
            <person name="Fronick C."/>
            <person name="O'Laughlin M."/>
            <person name="Miner T."/>
            <person name="Herter B."/>
            <person name="Rosa B.A."/>
            <person name="Cordes M."/>
            <person name="Tomlinson C."/>
            <person name="Wollam A."/>
            <person name="Palsikar V.B."/>
            <person name="Mardis E.R."/>
            <person name="Wilson R.K."/>
        </authorList>
    </citation>
    <scope>NUCLEOTIDE SEQUENCE [LARGE SCALE GENOMIC DNA]</scope>
    <source>
        <strain evidence="3">DNF01167</strain>
    </source>
</reference>
<dbReference type="PANTHER" id="PTHR11106:SF27">
    <property type="entry name" value="MACRO DOMAIN-CONTAINING PROTEIN"/>
    <property type="match status" value="1"/>
</dbReference>
<dbReference type="InterPro" id="IPR043472">
    <property type="entry name" value="Macro_dom-like"/>
</dbReference>
<dbReference type="NCBIfam" id="NF003163">
    <property type="entry name" value="PRK04143.1"/>
    <property type="match status" value="1"/>
</dbReference>
<evidence type="ECO:0000313" key="2">
    <source>
        <dbReference type="EMBL" id="KXB58407.1"/>
    </source>
</evidence>
<proteinExistence type="predicted"/>
<dbReference type="SMART" id="SM00506">
    <property type="entry name" value="A1pp"/>
    <property type="match status" value="1"/>
</dbReference>
<evidence type="ECO:0000259" key="1">
    <source>
        <dbReference type="PROSITE" id="PS51154"/>
    </source>
</evidence>
<accession>A0A133ZSI1</accession>
<dbReference type="InterPro" id="IPR002589">
    <property type="entry name" value="Macro_dom"/>
</dbReference>
<evidence type="ECO:0000313" key="3">
    <source>
        <dbReference type="Proteomes" id="UP000070355"/>
    </source>
</evidence>
<sequence length="249" mass="28317">MEKLDYLIKTLNSEIEIPETEQEKKDLFRSLMNTWKVSELPSEFYEVQDEYLQEILNAKGITRLEDLTEIDENIYLWQGDITTLQVDAIVNAANKALLGCLIPLHRCIDNAIHTQAGLQLRKECDDIIKAQGSFEKTGQAKITAGYNLPAKHVIHTVGPIIYRIVEDDDKELLASCYRNSLKLALENNLKSIAFCCISTGEFRFPNDLAAEIAVAEVKKFFRENLDADLKVVFNVFKDLDKKLYEGLLG</sequence>
<protein>
    <submittedName>
        <fullName evidence="2">Macro domain protein</fullName>
    </submittedName>
</protein>
<dbReference type="RefSeq" id="WP_060914480.1">
    <property type="nucleotide sequence ID" value="NZ_KQ959980.1"/>
</dbReference>
<dbReference type="EMBL" id="LSDC01000095">
    <property type="protein sequence ID" value="KXB58407.1"/>
    <property type="molecule type" value="Genomic_DNA"/>
</dbReference>
<dbReference type="PROSITE" id="PS51154">
    <property type="entry name" value="MACRO"/>
    <property type="match status" value="1"/>
</dbReference>
<dbReference type="Pfam" id="PF01661">
    <property type="entry name" value="Macro"/>
    <property type="match status" value="1"/>
</dbReference>
<dbReference type="CDD" id="cd02908">
    <property type="entry name" value="Macro_OAADPr_deacetylase"/>
    <property type="match status" value="1"/>
</dbReference>
<dbReference type="PANTHER" id="PTHR11106">
    <property type="entry name" value="GANGLIOSIDE INDUCED DIFFERENTIATION ASSOCIATED PROTEIN 2-RELATED"/>
    <property type="match status" value="1"/>
</dbReference>
<dbReference type="Gene3D" id="3.40.220.10">
    <property type="entry name" value="Leucine Aminopeptidase, subunit E, domain 1"/>
    <property type="match status" value="1"/>
</dbReference>
<dbReference type="OrthoDB" id="6194521at2"/>
<dbReference type="SUPFAM" id="SSF52949">
    <property type="entry name" value="Macro domain-like"/>
    <property type="match status" value="1"/>
</dbReference>
<dbReference type="Proteomes" id="UP000070355">
    <property type="component" value="Unassembled WGS sequence"/>
</dbReference>